<protein>
    <recommendedName>
        <fullName evidence="3">F-box domain-containing protein</fullName>
    </recommendedName>
</protein>
<evidence type="ECO:0008006" key="3">
    <source>
        <dbReference type="Google" id="ProtNLM"/>
    </source>
</evidence>
<accession>A0A1C7ML06</accession>
<keyword evidence="2" id="KW-1185">Reference proteome</keyword>
<dbReference type="OMA" id="ANIDHTG"/>
<dbReference type="Proteomes" id="UP000092993">
    <property type="component" value="Unassembled WGS sequence"/>
</dbReference>
<reference evidence="1 2" key="1">
    <citation type="submission" date="2016-03" db="EMBL/GenBank/DDBJ databases">
        <title>Whole genome sequencing of Grifola frondosa 9006-11.</title>
        <authorList>
            <person name="Min B."/>
            <person name="Park H."/>
            <person name="Kim J.-G."/>
            <person name="Cho H."/>
            <person name="Oh Y.-L."/>
            <person name="Kong W.-S."/>
            <person name="Choi I.-G."/>
        </authorList>
    </citation>
    <scope>NUCLEOTIDE SEQUENCE [LARGE SCALE GENOMIC DNA]</scope>
    <source>
        <strain evidence="1 2">9006-11</strain>
    </source>
</reference>
<dbReference type="AlphaFoldDB" id="A0A1C7ML06"/>
<organism evidence="1 2">
    <name type="scientific">Grifola frondosa</name>
    <name type="common">Maitake</name>
    <name type="synonym">Polyporus frondosus</name>
    <dbReference type="NCBI Taxonomy" id="5627"/>
    <lineage>
        <taxon>Eukaryota</taxon>
        <taxon>Fungi</taxon>
        <taxon>Dikarya</taxon>
        <taxon>Basidiomycota</taxon>
        <taxon>Agaricomycotina</taxon>
        <taxon>Agaricomycetes</taxon>
        <taxon>Polyporales</taxon>
        <taxon>Grifolaceae</taxon>
        <taxon>Grifola</taxon>
    </lineage>
</organism>
<sequence length="461" mass="52342">MALAQSVCAQCTHSCWGYTFVPVAAEVVPGMSSTTLPPELHDNIIDHLWDDRATLEACSLTCQAWIAKNLRIIIMRIIDYIRHLIIHGDSIAFMSLPIQPLDQLDPDFPKDLLSLGLNKVEALSLSSVRWIPSFRSGLVEDRNIYSSMFWNGIKDLRLNKVKFDTAGDLLQLLSAPSHLTKLTLFDIRFPDHPLAHPTSFILKPQIGDGNHVYIDSIAANVSTACINLLFNSLVEPRVQLHIRELELSWQPGDHQLAVHTLLERIGPSLQHLRIMSRRSITLEAVVKDTILANNTQLVTLHLEEDANIDHTGHFEWMPRMISRVQSLQLEEITISITSKNQNIINVLPWVDLDASLAHLVQLLPRLTVYIDVLFPYPGHLANQAQDLISPHIPLLLQTENRIELCLGMRLYPPARHQHFDRRPILPRRNFTHTYSQSTQNAEIWCPLGTAQVRSNPFDGWQ</sequence>
<dbReference type="OrthoDB" id="2788229at2759"/>
<comment type="caution">
    <text evidence="1">The sequence shown here is derived from an EMBL/GenBank/DDBJ whole genome shotgun (WGS) entry which is preliminary data.</text>
</comment>
<proteinExistence type="predicted"/>
<gene>
    <name evidence="1" type="ORF">A0H81_02499</name>
</gene>
<dbReference type="EMBL" id="LUGG01000002">
    <property type="protein sequence ID" value="OBZ77530.1"/>
    <property type="molecule type" value="Genomic_DNA"/>
</dbReference>
<evidence type="ECO:0000313" key="1">
    <source>
        <dbReference type="EMBL" id="OBZ77530.1"/>
    </source>
</evidence>
<name>A0A1C7ML06_GRIFR</name>
<evidence type="ECO:0000313" key="2">
    <source>
        <dbReference type="Proteomes" id="UP000092993"/>
    </source>
</evidence>